<evidence type="ECO:0000313" key="4">
    <source>
        <dbReference type="Proteomes" id="UP001628179"/>
    </source>
</evidence>
<feature type="region of interest" description="Disordered" evidence="1">
    <location>
        <begin position="122"/>
        <end position="161"/>
    </location>
</feature>
<dbReference type="Pfam" id="PF01636">
    <property type="entry name" value="APH"/>
    <property type="match status" value="1"/>
</dbReference>
<organism evidence="3 4">
    <name type="scientific">Madurella fahalii</name>
    <dbReference type="NCBI Taxonomy" id="1157608"/>
    <lineage>
        <taxon>Eukaryota</taxon>
        <taxon>Fungi</taxon>
        <taxon>Dikarya</taxon>
        <taxon>Ascomycota</taxon>
        <taxon>Pezizomycotina</taxon>
        <taxon>Sordariomycetes</taxon>
        <taxon>Sordariomycetidae</taxon>
        <taxon>Sordariales</taxon>
        <taxon>Sordariales incertae sedis</taxon>
        <taxon>Madurella</taxon>
    </lineage>
</organism>
<dbReference type="RefSeq" id="XP_070922294.1">
    <property type="nucleotide sequence ID" value="XM_071066193.1"/>
</dbReference>
<dbReference type="Proteomes" id="UP001628179">
    <property type="component" value="Unassembled WGS sequence"/>
</dbReference>
<dbReference type="Gene3D" id="3.90.1200.10">
    <property type="match status" value="1"/>
</dbReference>
<evidence type="ECO:0000259" key="2">
    <source>
        <dbReference type="Pfam" id="PF01636"/>
    </source>
</evidence>
<proteinExistence type="predicted"/>
<comment type="caution">
    <text evidence="3">The sequence shown here is derived from an EMBL/GenBank/DDBJ whole genome shotgun (WGS) entry which is preliminary data.</text>
</comment>
<feature type="compositionally biased region" description="Pro residues" evidence="1">
    <location>
        <begin position="134"/>
        <end position="156"/>
    </location>
</feature>
<evidence type="ECO:0000256" key="1">
    <source>
        <dbReference type="SAM" id="MobiDB-lite"/>
    </source>
</evidence>
<name>A0ABQ0GS62_9PEZI</name>
<dbReference type="InterPro" id="IPR002575">
    <property type="entry name" value="Aminoglycoside_PTrfase"/>
</dbReference>
<dbReference type="SUPFAM" id="SSF56112">
    <property type="entry name" value="Protein kinase-like (PK-like)"/>
    <property type="match status" value="1"/>
</dbReference>
<accession>A0ABQ0GS62</accession>
<dbReference type="InterPro" id="IPR011009">
    <property type="entry name" value="Kinase-like_dom_sf"/>
</dbReference>
<feature type="domain" description="Aminoglycoside phosphotransferase" evidence="2">
    <location>
        <begin position="162"/>
        <end position="276"/>
    </location>
</feature>
<sequence>MDKMSYKETHKTWDRSNARSQCWRFARARYPSAALREAPTQGYCSYTLYLNDDTILQFRPPRHRLDLDITSVARNTFGELAPHVQLLDTIRASGAGDNESNSLLVYSLSRIPGIPFSSLHLPVPNHHHQSASPSPSPPSSPSLAPLPSPSPPPSNPNPNLEPLIRSFARLHATSYYSALPPTSPLLPALKRRVGRTLRWRLDQMHAHLPARFRPVVRRVLAGLGDIEARLPWALTHGDLVPANIMVCAGGGTDGGGSCSGSGIQLRGLIDWAEAEYLPFGVGLYGVEELLGASAGGGSADGAHGDGGSRYPPPGSRFIYFPDAARLRGIFWEELCGAIPELVTDVALRARVEDARLLGLLLWHGIAFDDGALDRVVRAGQDDEELQRLDLFVLGVAADDRTTAPVPDASNIVEEAHGKTTTLASIKQDDKTAIKMSLGVSAVVGEFCVG</sequence>
<reference evidence="3 4" key="1">
    <citation type="submission" date="2024-09" db="EMBL/GenBank/DDBJ databases">
        <title>Itraconazole resistance in Madurella fahalii resulting from another homologue of gene encoding cytochrome P450 14-alpha sterol demethylase (CYP51).</title>
        <authorList>
            <person name="Yoshioka I."/>
            <person name="Fahal A.H."/>
            <person name="Kaneko S."/>
            <person name="Yaguchi T."/>
        </authorList>
    </citation>
    <scope>NUCLEOTIDE SEQUENCE [LARGE SCALE GENOMIC DNA]</scope>
    <source>
        <strain evidence="3 4">IFM 68171</strain>
    </source>
</reference>
<dbReference type="GeneID" id="98181516"/>
<protein>
    <recommendedName>
        <fullName evidence="2">Aminoglycoside phosphotransferase domain-containing protein</fullName>
    </recommendedName>
</protein>
<keyword evidence="4" id="KW-1185">Reference proteome</keyword>
<dbReference type="EMBL" id="BAAFSV010000006">
    <property type="protein sequence ID" value="GAB1320564.1"/>
    <property type="molecule type" value="Genomic_DNA"/>
</dbReference>
<gene>
    <name evidence="3" type="ORF">MFIFM68171_10774</name>
</gene>
<evidence type="ECO:0000313" key="3">
    <source>
        <dbReference type="EMBL" id="GAB1320564.1"/>
    </source>
</evidence>